<dbReference type="Proteomes" id="UP000193228">
    <property type="component" value="Unassembled WGS sequence"/>
</dbReference>
<organism evidence="2 3">
    <name type="scientific">Paraburkholderia susongensis</name>
    <dbReference type="NCBI Taxonomy" id="1515439"/>
    <lineage>
        <taxon>Bacteria</taxon>
        <taxon>Pseudomonadati</taxon>
        <taxon>Pseudomonadota</taxon>
        <taxon>Betaproteobacteria</taxon>
        <taxon>Burkholderiales</taxon>
        <taxon>Burkholderiaceae</taxon>
        <taxon>Paraburkholderia</taxon>
    </lineage>
</organism>
<feature type="transmembrane region" description="Helical" evidence="1">
    <location>
        <begin position="26"/>
        <end position="46"/>
    </location>
</feature>
<reference evidence="3" key="1">
    <citation type="submission" date="2017-04" db="EMBL/GenBank/DDBJ databases">
        <authorList>
            <person name="Varghese N."/>
            <person name="Submissions S."/>
        </authorList>
    </citation>
    <scope>NUCLEOTIDE SEQUENCE [LARGE SCALE GENOMIC DNA]</scope>
    <source>
        <strain evidence="3">LMG 29540</strain>
    </source>
</reference>
<evidence type="ECO:0000256" key="1">
    <source>
        <dbReference type="SAM" id="Phobius"/>
    </source>
</evidence>
<keyword evidence="1" id="KW-0812">Transmembrane</keyword>
<keyword evidence="1" id="KW-1133">Transmembrane helix</keyword>
<protein>
    <submittedName>
        <fullName evidence="2">Uncharacterized protein</fullName>
    </submittedName>
</protein>
<accession>A0A1X7M6T6</accession>
<keyword evidence="3" id="KW-1185">Reference proteome</keyword>
<dbReference type="STRING" id="1515439.SAMN06265784_12237"/>
<feature type="transmembrane region" description="Helical" evidence="1">
    <location>
        <begin position="73"/>
        <end position="93"/>
    </location>
</feature>
<evidence type="ECO:0000313" key="2">
    <source>
        <dbReference type="EMBL" id="SMG61474.1"/>
    </source>
</evidence>
<keyword evidence="1" id="KW-0472">Membrane</keyword>
<dbReference type="AlphaFoldDB" id="A0A1X7M6T6"/>
<sequence length="111" mass="13003">MATLVHRLFEMAYKARQRMSKADRRATKVVLFLGLFLLSFIFVRPLHDRWSEAEMRAWFNASEALGIRDPEDLYIAVWMTIELIVAVLAYVAIMRLWRWYRSKHPTGTGGA</sequence>
<dbReference type="EMBL" id="FXAT01000022">
    <property type="protein sequence ID" value="SMG61474.1"/>
    <property type="molecule type" value="Genomic_DNA"/>
</dbReference>
<proteinExistence type="predicted"/>
<name>A0A1X7M6T6_9BURK</name>
<gene>
    <name evidence="2" type="ORF">SAMN06265784_12237</name>
</gene>
<evidence type="ECO:0000313" key="3">
    <source>
        <dbReference type="Proteomes" id="UP000193228"/>
    </source>
</evidence>